<keyword evidence="1" id="KW-0051">Antiviral defense</keyword>
<gene>
    <name evidence="3" type="ORF">ACFSM0_09475</name>
</gene>
<dbReference type="InterPro" id="IPR005537">
    <property type="entry name" value="RAMP_III_fam"/>
</dbReference>
<evidence type="ECO:0000256" key="1">
    <source>
        <dbReference type="ARBA" id="ARBA00023118"/>
    </source>
</evidence>
<dbReference type="CDD" id="cd09726">
    <property type="entry name" value="RAMP_I_III"/>
    <property type="match status" value="1"/>
</dbReference>
<name>A0ABW5A7Q2_9RHOB</name>
<keyword evidence="4" id="KW-1185">Reference proteome</keyword>
<dbReference type="EMBL" id="JBHUIX010000009">
    <property type="protein sequence ID" value="MFD2174318.1"/>
    <property type="molecule type" value="Genomic_DNA"/>
</dbReference>
<organism evidence="3 4">
    <name type="scientific">Rhodobacter lacus</name>
    <dbReference type="NCBI Taxonomy" id="1641972"/>
    <lineage>
        <taxon>Bacteria</taxon>
        <taxon>Pseudomonadati</taxon>
        <taxon>Pseudomonadota</taxon>
        <taxon>Alphaproteobacteria</taxon>
        <taxon>Rhodobacterales</taxon>
        <taxon>Rhodobacter group</taxon>
        <taxon>Rhodobacter</taxon>
    </lineage>
</organism>
<dbReference type="Proteomes" id="UP001597413">
    <property type="component" value="Unassembled WGS sequence"/>
</dbReference>
<accession>A0ABW5A7Q2</accession>
<evidence type="ECO:0000313" key="4">
    <source>
        <dbReference type="Proteomes" id="UP001597413"/>
    </source>
</evidence>
<dbReference type="Pfam" id="PF03787">
    <property type="entry name" value="RAMPs"/>
    <property type="match status" value="1"/>
</dbReference>
<feature type="domain" description="CRISPR type III-associated protein" evidence="2">
    <location>
        <begin position="23"/>
        <end position="180"/>
    </location>
</feature>
<reference evidence="4" key="1">
    <citation type="journal article" date="2019" name="Int. J. Syst. Evol. Microbiol.">
        <title>The Global Catalogue of Microorganisms (GCM) 10K type strain sequencing project: providing services to taxonomists for standard genome sequencing and annotation.</title>
        <authorList>
            <consortium name="The Broad Institute Genomics Platform"/>
            <consortium name="The Broad Institute Genome Sequencing Center for Infectious Disease"/>
            <person name="Wu L."/>
            <person name="Ma J."/>
        </authorList>
    </citation>
    <scope>NUCLEOTIDE SEQUENCE [LARGE SCALE GENOMIC DNA]</scope>
    <source>
        <strain evidence="4">CCUG 55131</strain>
    </source>
</reference>
<proteinExistence type="predicted"/>
<evidence type="ECO:0000313" key="3">
    <source>
        <dbReference type="EMBL" id="MFD2174318.1"/>
    </source>
</evidence>
<sequence length="543" mass="59327">MKRFHARLCLTLRSPFIFPDSEAVIPGIDLVAHRNRAGLPFVPRDQLKGVFRDAVAKSLRAGAPGLTVDDIFGAASSDDGMSGSFAPRPGVVLFSDAIAADFEGLAPVITHRVEIDAETGAAKEAHLLFVELVAPRKKTVRFEADVVWFCKDLSVGKALRRAKSWISAIGAMKSAGFGEVVDIQISDETVVDLTELSHQAPPAERTRYVFSFDRPYLVDARIAADNVLVGQSTVPGAVIKGALARKLDLAGVLSKFSNALTDLSISHARPEDAQEILPLSVVRSLGTGEVFDLWQCAQPYSRDIEFQIDWKNEASESVKREVRVHTAVTEDTEIAETGNLFLIDAIDPVDGRFVVDVDYGRIPAEEREILHAMLIDGLHGIGRTGAIATVHDCFAVLATRDPLRGSLFAVSLATDAILASPVDDVETGAAYQDYWSRVLHPHTVELVDFYASQRIVGGYLSKRYRSGAAQEYRPWCVTIAGSTFLLRGDDLGQALSDLRDSRLPPPFIDGVPLRWDSCPFQPENGFGEIKVTAVNPREDLRHD</sequence>
<dbReference type="RefSeq" id="WP_377389680.1">
    <property type="nucleotide sequence ID" value="NZ_JBHUIX010000009.1"/>
</dbReference>
<comment type="caution">
    <text evidence="3">The sequence shown here is derived from an EMBL/GenBank/DDBJ whole genome shotgun (WGS) entry which is preliminary data.</text>
</comment>
<protein>
    <submittedName>
        <fullName evidence="3">RAMP superfamily CRISPR-associated protein</fullName>
    </submittedName>
</protein>
<evidence type="ECO:0000259" key="2">
    <source>
        <dbReference type="Pfam" id="PF03787"/>
    </source>
</evidence>